<dbReference type="InterPro" id="IPR049142">
    <property type="entry name" value="MS_channel_1st"/>
</dbReference>
<gene>
    <name evidence="11" type="ORF">IAC85_02705</name>
</gene>
<feature type="domain" description="Mechanosensitive ion channel MscS" evidence="8">
    <location>
        <begin position="38"/>
        <end position="102"/>
    </location>
</feature>
<keyword evidence="4 7" id="KW-0812">Transmembrane</keyword>
<dbReference type="Gene3D" id="1.10.287.1260">
    <property type="match status" value="1"/>
</dbReference>
<dbReference type="Pfam" id="PF21082">
    <property type="entry name" value="MS_channel_3rd"/>
    <property type="match status" value="1"/>
</dbReference>
<comment type="caution">
    <text evidence="11">The sequence shown here is derived from an EMBL/GenBank/DDBJ whole genome shotgun (WGS) entry which is preliminary data.</text>
</comment>
<feature type="non-terminal residue" evidence="11">
    <location>
        <position position="1"/>
    </location>
</feature>
<dbReference type="Pfam" id="PF00924">
    <property type="entry name" value="MS_channel_2nd"/>
    <property type="match status" value="1"/>
</dbReference>
<dbReference type="AlphaFoldDB" id="A0A9D0YZF3"/>
<dbReference type="Pfam" id="PF21088">
    <property type="entry name" value="MS_channel_1st"/>
    <property type="match status" value="1"/>
</dbReference>
<dbReference type="InterPro" id="IPR045276">
    <property type="entry name" value="YbiO_bact"/>
</dbReference>
<dbReference type="SUPFAM" id="SSF82861">
    <property type="entry name" value="Mechanosensitive channel protein MscS (YggB), transmembrane region"/>
    <property type="match status" value="1"/>
</dbReference>
<evidence type="ECO:0000256" key="4">
    <source>
        <dbReference type="ARBA" id="ARBA00022692"/>
    </source>
</evidence>
<organism evidence="11 12">
    <name type="scientific">Candidatus Faecenecus gallistercoris</name>
    <dbReference type="NCBI Taxonomy" id="2840793"/>
    <lineage>
        <taxon>Bacteria</taxon>
        <taxon>Bacillati</taxon>
        <taxon>Bacillota</taxon>
        <taxon>Bacillota incertae sedis</taxon>
        <taxon>Candidatus Faecenecus</taxon>
    </lineage>
</organism>
<sequence length="204" mass="22139">SIIVIVILMIMARFGVNVTSFVAGLGIAGAIAGLASQDLLKDIIGGASIIMENQFAVGDTIEVGGFEGEVISISLKSTRIKNYDGSVKILANRNVVDIINYNMAPSRAIVDIGVSYDANLDKVESILKDLVQELSNSLDNLKGPVELLGIQELSDSSVKFRVTALCVSMEHYGVERKIRKAVKERLDQENIKIPYPQIEVHHGE</sequence>
<dbReference type="SUPFAM" id="SSF50182">
    <property type="entry name" value="Sm-like ribonucleoproteins"/>
    <property type="match status" value="1"/>
</dbReference>
<evidence type="ECO:0000256" key="5">
    <source>
        <dbReference type="ARBA" id="ARBA00022989"/>
    </source>
</evidence>
<dbReference type="EMBL" id="DVFU01000053">
    <property type="protein sequence ID" value="HIQ64629.1"/>
    <property type="molecule type" value="Genomic_DNA"/>
</dbReference>
<name>A0A9D0YZF3_9FIRM</name>
<evidence type="ECO:0000259" key="9">
    <source>
        <dbReference type="Pfam" id="PF21082"/>
    </source>
</evidence>
<keyword evidence="6 7" id="KW-0472">Membrane</keyword>
<dbReference type="Proteomes" id="UP000886725">
    <property type="component" value="Unassembled WGS sequence"/>
</dbReference>
<evidence type="ECO:0000256" key="6">
    <source>
        <dbReference type="ARBA" id="ARBA00023136"/>
    </source>
</evidence>
<evidence type="ECO:0000313" key="11">
    <source>
        <dbReference type="EMBL" id="HIQ64629.1"/>
    </source>
</evidence>
<dbReference type="SUPFAM" id="SSF82689">
    <property type="entry name" value="Mechanosensitive channel protein MscS (YggB), C-terminal domain"/>
    <property type="match status" value="1"/>
</dbReference>
<dbReference type="GO" id="GO:0005886">
    <property type="term" value="C:plasma membrane"/>
    <property type="evidence" value="ECO:0007669"/>
    <property type="project" value="UniProtKB-SubCell"/>
</dbReference>
<protein>
    <submittedName>
        <fullName evidence="11">Mechanosensitive ion channel family protein</fullName>
    </submittedName>
</protein>
<evidence type="ECO:0000313" key="12">
    <source>
        <dbReference type="Proteomes" id="UP000886725"/>
    </source>
</evidence>
<comment type="similarity">
    <text evidence="2">Belongs to the MscS (TC 1.A.23) family.</text>
</comment>
<feature type="domain" description="Mechanosensitive ion channel MscS C-terminal" evidence="9">
    <location>
        <begin position="110"/>
        <end position="193"/>
    </location>
</feature>
<feature type="domain" description="Mechanosensitive ion channel transmembrane helices 2/3" evidence="10">
    <location>
        <begin position="2"/>
        <end position="37"/>
    </location>
</feature>
<reference evidence="11" key="1">
    <citation type="submission" date="2020-10" db="EMBL/GenBank/DDBJ databases">
        <authorList>
            <person name="Gilroy R."/>
        </authorList>
    </citation>
    <scope>NUCLEOTIDE SEQUENCE</scope>
    <source>
        <strain evidence="11">CHK165-10780</strain>
    </source>
</reference>
<dbReference type="PANTHER" id="PTHR30460:SF0">
    <property type="entry name" value="MODERATE CONDUCTANCE MECHANOSENSITIVE CHANNEL YBIO"/>
    <property type="match status" value="1"/>
</dbReference>
<evidence type="ECO:0000256" key="2">
    <source>
        <dbReference type="ARBA" id="ARBA00008017"/>
    </source>
</evidence>
<dbReference type="InterPro" id="IPR006685">
    <property type="entry name" value="MscS_channel_2nd"/>
</dbReference>
<dbReference type="Gene3D" id="3.30.70.100">
    <property type="match status" value="1"/>
</dbReference>
<keyword evidence="3" id="KW-1003">Cell membrane</keyword>
<evidence type="ECO:0000256" key="7">
    <source>
        <dbReference type="SAM" id="Phobius"/>
    </source>
</evidence>
<evidence type="ECO:0000256" key="3">
    <source>
        <dbReference type="ARBA" id="ARBA00022475"/>
    </source>
</evidence>
<accession>A0A9D0YZF3</accession>
<dbReference type="InterPro" id="IPR023408">
    <property type="entry name" value="MscS_beta-dom_sf"/>
</dbReference>
<proteinExistence type="inferred from homology"/>
<reference evidence="11" key="2">
    <citation type="journal article" date="2021" name="PeerJ">
        <title>Extensive microbial diversity within the chicken gut microbiome revealed by metagenomics and culture.</title>
        <authorList>
            <person name="Gilroy R."/>
            <person name="Ravi A."/>
            <person name="Getino M."/>
            <person name="Pursley I."/>
            <person name="Horton D.L."/>
            <person name="Alikhan N.F."/>
            <person name="Baker D."/>
            <person name="Gharbi K."/>
            <person name="Hall N."/>
            <person name="Watson M."/>
            <person name="Adriaenssens E.M."/>
            <person name="Foster-Nyarko E."/>
            <person name="Jarju S."/>
            <person name="Secka A."/>
            <person name="Antonio M."/>
            <person name="Oren A."/>
            <person name="Chaudhuri R.R."/>
            <person name="La Ragione R."/>
            <person name="Hildebrand F."/>
            <person name="Pallen M.J."/>
        </authorList>
    </citation>
    <scope>NUCLEOTIDE SEQUENCE</scope>
    <source>
        <strain evidence="11">CHK165-10780</strain>
    </source>
</reference>
<evidence type="ECO:0000259" key="10">
    <source>
        <dbReference type="Pfam" id="PF21088"/>
    </source>
</evidence>
<dbReference type="InterPro" id="IPR049278">
    <property type="entry name" value="MS_channel_C"/>
</dbReference>
<dbReference type="PANTHER" id="PTHR30460">
    <property type="entry name" value="MODERATE CONDUCTANCE MECHANOSENSITIVE CHANNEL YBIO"/>
    <property type="match status" value="1"/>
</dbReference>
<feature type="transmembrane region" description="Helical" evidence="7">
    <location>
        <begin position="6"/>
        <end position="34"/>
    </location>
</feature>
<keyword evidence="5 7" id="KW-1133">Transmembrane helix</keyword>
<dbReference type="InterPro" id="IPR010920">
    <property type="entry name" value="LSM_dom_sf"/>
</dbReference>
<dbReference type="GO" id="GO:0008381">
    <property type="term" value="F:mechanosensitive monoatomic ion channel activity"/>
    <property type="evidence" value="ECO:0007669"/>
    <property type="project" value="InterPro"/>
</dbReference>
<evidence type="ECO:0000256" key="1">
    <source>
        <dbReference type="ARBA" id="ARBA00004651"/>
    </source>
</evidence>
<dbReference type="InterPro" id="IPR011014">
    <property type="entry name" value="MscS_channel_TM-2"/>
</dbReference>
<dbReference type="Gene3D" id="2.30.30.60">
    <property type="match status" value="1"/>
</dbReference>
<comment type="subcellular location">
    <subcellularLocation>
        <location evidence="1">Cell membrane</location>
        <topology evidence="1">Multi-pass membrane protein</topology>
    </subcellularLocation>
</comment>
<dbReference type="InterPro" id="IPR011066">
    <property type="entry name" value="MscS_channel_C_sf"/>
</dbReference>
<evidence type="ECO:0000259" key="8">
    <source>
        <dbReference type="Pfam" id="PF00924"/>
    </source>
</evidence>